<dbReference type="Proteomes" id="UP000680679">
    <property type="component" value="Chromosome"/>
</dbReference>
<dbReference type="CDD" id="cd02440">
    <property type="entry name" value="AdoMet_MTases"/>
    <property type="match status" value="1"/>
</dbReference>
<dbReference type="Gene3D" id="3.40.50.150">
    <property type="entry name" value="Vaccinia Virus protein VP39"/>
    <property type="match status" value="1"/>
</dbReference>
<dbReference type="SUPFAM" id="SSF53335">
    <property type="entry name" value="S-adenosyl-L-methionine-dependent methyltransferases"/>
    <property type="match status" value="1"/>
</dbReference>
<proteinExistence type="predicted"/>
<accession>A0ABN6GG04</accession>
<dbReference type="InterPro" id="IPR029063">
    <property type="entry name" value="SAM-dependent_MTases_sf"/>
</dbReference>
<evidence type="ECO:0000313" key="2">
    <source>
        <dbReference type="Proteomes" id="UP000680679"/>
    </source>
</evidence>
<organism evidence="1 2">
    <name type="scientific">Allochromatium tepidum</name>
    <dbReference type="NCBI Taxonomy" id="553982"/>
    <lineage>
        <taxon>Bacteria</taxon>
        <taxon>Pseudomonadati</taxon>
        <taxon>Pseudomonadota</taxon>
        <taxon>Gammaproteobacteria</taxon>
        <taxon>Chromatiales</taxon>
        <taxon>Chromatiaceae</taxon>
        <taxon>Allochromatium</taxon>
    </lineage>
</organism>
<protein>
    <recommendedName>
        <fullName evidence="3">Methyltransferase domain-containing protein</fullName>
    </recommendedName>
</protein>
<dbReference type="PANTHER" id="PTHR37211">
    <property type="entry name" value="EXPRESSED PROTEIN"/>
    <property type="match status" value="1"/>
</dbReference>
<gene>
    <name evidence="1" type="ORF">Atep_15180</name>
</gene>
<evidence type="ECO:0000313" key="1">
    <source>
        <dbReference type="EMBL" id="BCU06841.1"/>
    </source>
</evidence>
<dbReference type="PANTHER" id="PTHR37211:SF1">
    <property type="entry name" value="EXPRESSED PROTEIN"/>
    <property type="match status" value="1"/>
</dbReference>
<dbReference type="RefSeq" id="WP_213377678.1">
    <property type="nucleotide sequence ID" value="NZ_AP024563.1"/>
</dbReference>
<reference evidence="1 2" key="1">
    <citation type="submission" date="2021-04" db="EMBL/GenBank/DDBJ databases">
        <title>Complete genome sequencing of Allochromatium tepidum strain NZ.</title>
        <authorList>
            <person name="Tsukatani Y."/>
            <person name="Mori H."/>
        </authorList>
    </citation>
    <scope>NUCLEOTIDE SEQUENCE [LARGE SCALE GENOMIC DNA]</scope>
    <source>
        <strain evidence="1 2">NZ</strain>
    </source>
</reference>
<dbReference type="EMBL" id="AP024563">
    <property type="protein sequence ID" value="BCU06841.1"/>
    <property type="molecule type" value="Genomic_DNA"/>
</dbReference>
<keyword evidence="2" id="KW-1185">Reference proteome</keyword>
<evidence type="ECO:0008006" key="3">
    <source>
        <dbReference type="Google" id="ProtNLM"/>
    </source>
</evidence>
<sequence>MSRQEREVDRDRFRLYRLAVQNPVAEIDFVDRIFHQRHGRPARVLREDFCGTAAVCAEWVRRRPDNHAWGVDLDPEALGWGRTDALQTLNTDERARVTLIEGDVLSVETPTPEIVLALNFSYWLLHTRTALLAYFERVRETLPETGFLVLDAHGGPESLRLGNEARRICDPAGEDFDYVWERADHDPISGRQVCHIHFRFDDGSSLERAFSYDWRLWTLPEIRDLLDAAGFSRVQFYWQGWDAHDEPDGHFVPVERGEPDEAWIAYISAEP</sequence>
<name>A0ABN6GG04_9GAMM</name>
<dbReference type="Gene3D" id="2.20.25.110">
    <property type="entry name" value="S-adenosyl-L-methionine-dependent methyltransferases"/>
    <property type="match status" value="1"/>
</dbReference>